<sequence>MDVDKFMGSAMGFTKSPLGIIALFIVLVYAIASFVVTFGSNIQDHVSLLIYFMITFPFVVFLGFLWLVGWHHQKLYGPADFKNEDNYLKTQLVSIASLSIAMTKDGKENTNTPIFQLNEIVDLVLQNPQKESSTRAWRNRILWVDDHPENNVYERTAFEAQGIKFSLSLSTDDALFELEHNKFSVIISDMGRKEGDNEGYILLEKIRQKNIRTPFIIYASSNLPEHKLMARERGAVGSTNRADELYQLVMSVIASSHE</sequence>
<dbReference type="PROSITE" id="PS50110">
    <property type="entry name" value="RESPONSE_REGULATORY"/>
    <property type="match status" value="1"/>
</dbReference>
<dbReference type="EMBL" id="LXFV01000031">
    <property type="protein sequence ID" value="PKX84676.1"/>
    <property type="molecule type" value="Genomic_DNA"/>
</dbReference>
<dbReference type="Gene3D" id="3.40.50.2300">
    <property type="match status" value="1"/>
</dbReference>
<gene>
    <name evidence="4" type="ORF">A0G03_19875</name>
</gene>
<dbReference type="Proteomes" id="UP000234468">
    <property type="component" value="Unassembled WGS sequence"/>
</dbReference>
<feature type="modified residue" description="4-aspartylphosphate" evidence="1">
    <location>
        <position position="189"/>
    </location>
</feature>
<feature type="transmembrane region" description="Helical" evidence="2">
    <location>
        <begin position="48"/>
        <end position="68"/>
    </location>
</feature>
<evidence type="ECO:0000256" key="1">
    <source>
        <dbReference type="PROSITE-ProRule" id="PRU00169"/>
    </source>
</evidence>
<feature type="transmembrane region" description="Helical" evidence="2">
    <location>
        <begin position="20"/>
        <end position="42"/>
    </location>
</feature>
<dbReference type="InterPro" id="IPR001789">
    <property type="entry name" value="Sig_transdc_resp-reg_receiver"/>
</dbReference>
<name>A0ABX4S2K2_9GAMM</name>
<accession>A0ABX4S2K2</accession>
<keyword evidence="1" id="KW-0597">Phosphoprotein</keyword>
<evidence type="ECO:0000313" key="4">
    <source>
        <dbReference type="EMBL" id="PKX84676.1"/>
    </source>
</evidence>
<keyword evidence="5" id="KW-1185">Reference proteome</keyword>
<organism evidence="4 5">
    <name type="scientific">Pectobacterium peruviense</name>
    <dbReference type="NCBI Taxonomy" id="2066479"/>
    <lineage>
        <taxon>Bacteria</taxon>
        <taxon>Pseudomonadati</taxon>
        <taxon>Pseudomonadota</taxon>
        <taxon>Gammaproteobacteria</taxon>
        <taxon>Enterobacterales</taxon>
        <taxon>Pectobacteriaceae</taxon>
        <taxon>Pectobacterium</taxon>
    </lineage>
</organism>
<dbReference type="RefSeq" id="WP_048262634.1">
    <property type="nucleotide sequence ID" value="NZ_AODU01000018.1"/>
</dbReference>
<dbReference type="SUPFAM" id="SSF52172">
    <property type="entry name" value="CheY-like"/>
    <property type="match status" value="1"/>
</dbReference>
<keyword evidence="4" id="KW-0808">Transferase</keyword>
<feature type="domain" description="Response regulatory" evidence="3">
    <location>
        <begin position="140"/>
        <end position="256"/>
    </location>
</feature>
<keyword evidence="2" id="KW-0812">Transmembrane</keyword>
<evidence type="ECO:0000256" key="2">
    <source>
        <dbReference type="SAM" id="Phobius"/>
    </source>
</evidence>
<evidence type="ECO:0000313" key="5">
    <source>
        <dbReference type="Proteomes" id="UP000234468"/>
    </source>
</evidence>
<dbReference type="CDD" id="cd00156">
    <property type="entry name" value="REC"/>
    <property type="match status" value="1"/>
</dbReference>
<dbReference type="GO" id="GO:0016301">
    <property type="term" value="F:kinase activity"/>
    <property type="evidence" value="ECO:0007669"/>
    <property type="project" value="UniProtKB-KW"/>
</dbReference>
<keyword evidence="2" id="KW-0472">Membrane</keyword>
<keyword evidence="4" id="KW-0418">Kinase</keyword>
<keyword evidence="2" id="KW-1133">Transmembrane helix</keyword>
<protein>
    <submittedName>
        <fullName evidence="4">Histidine kinase</fullName>
    </submittedName>
</protein>
<proteinExistence type="predicted"/>
<evidence type="ECO:0000259" key="3">
    <source>
        <dbReference type="PROSITE" id="PS50110"/>
    </source>
</evidence>
<comment type="caution">
    <text evidence="4">The sequence shown here is derived from an EMBL/GenBank/DDBJ whole genome shotgun (WGS) entry which is preliminary data.</text>
</comment>
<reference evidence="4 5" key="1">
    <citation type="submission" date="2016-04" db="EMBL/GenBank/DDBJ databases">
        <title>New species of Pectobacterium.</title>
        <authorList>
            <person name="Waleron M."/>
            <person name="Misztak A.E."/>
            <person name="Waleron K."/>
        </authorList>
    </citation>
    <scope>NUCLEOTIDE SEQUENCE [LARGE SCALE GENOMIC DNA]</scope>
    <source>
        <strain evidence="4 5">IFB5232</strain>
    </source>
</reference>
<dbReference type="InterPro" id="IPR011006">
    <property type="entry name" value="CheY-like_superfamily"/>
</dbReference>